<reference evidence="8 10" key="1">
    <citation type="submission" date="2017-04" db="EMBL/GenBank/DDBJ databases">
        <title>Accumulation and expression of multiple antibiotic resistance genes in Arcobacter cryaerophilus that thrives in sewage.</title>
        <authorList>
            <person name="Millar J.A."/>
            <person name="Raghavan R."/>
        </authorList>
    </citation>
    <scope>NUCLEOTIDE SEQUENCE [LARGE SCALE GENOMIC DNA]</scope>
    <source>
        <strain evidence="8 10">AZT-1</strain>
    </source>
</reference>
<evidence type="ECO:0000256" key="7">
    <source>
        <dbReference type="SAM" id="Phobius"/>
    </source>
</evidence>
<evidence type="ECO:0000313" key="11">
    <source>
        <dbReference type="Proteomes" id="UP000238811"/>
    </source>
</evidence>
<dbReference type="PIRSF" id="PIRSF019239">
    <property type="entry name" value="MrpE"/>
    <property type="match status" value="1"/>
</dbReference>
<dbReference type="PANTHER" id="PTHR34584">
    <property type="entry name" value="NA(+)/H(+) ANTIPORTER SUBUNIT E1"/>
    <property type="match status" value="1"/>
</dbReference>
<dbReference type="Pfam" id="PF01899">
    <property type="entry name" value="MNHE"/>
    <property type="match status" value="1"/>
</dbReference>
<gene>
    <name evidence="8" type="ORF">AS859_01080</name>
    <name evidence="9" type="ORF">CJ668_06950</name>
</gene>
<dbReference type="NCBIfam" id="NF006518">
    <property type="entry name" value="PRK08965.1-2"/>
    <property type="match status" value="1"/>
</dbReference>
<evidence type="ECO:0000313" key="9">
    <source>
        <dbReference type="EMBL" id="PRN00253.1"/>
    </source>
</evidence>
<accession>A0A1V9VE08</accession>
<dbReference type="RefSeq" id="WP_081560285.1">
    <property type="nucleotide sequence ID" value="NZ_JAMXDH010000009.1"/>
</dbReference>
<evidence type="ECO:0000313" key="10">
    <source>
        <dbReference type="Proteomes" id="UP000192599"/>
    </source>
</evidence>
<evidence type="ECO:0000313" key="8">
    <source>
        <dbReference type="EMBL" id="OQR42183.1"/>
    </source>
</evidence>
<evidence type="ECO:0000256" key="4">
    <source>
        <dbReference type="ARBA" id="ARBA00022692"/>
    </source>
</evidence>
<evidence type="ECO:0000256" key="2">
    <source>
        <dbReference type="ARBA" id="ARBA00006228"/>
    </source>
</evidence>
<name>A0A1V9VE08_9BACT</name>
<dbReference type="AlphaFoldDB" id="A0A1V9VE08"/>
<keyword evidence="5 7" id="KW-1133">Transmembrane helix</keyword>
<evidence type="ECO:0000256" key="3">
    <source>
        <dbReference type="ARBA" id="ARBA00022475"/>
    </source>
</evidence>
<feature type="transmembrane region" description="Helical" evidence="7">
    <location>
        <begin position="63"/>
        <end position="82"/>
    </location>
</feature>
<feature type="transmembrane region" description="Helical" evidence="7">
    <location>
        <begin position="7"/>
        <end position="24"/>
    </location>
</feature>
<dbReference type="Proteomes" id="UP000192599">
    <property type="component" value="Unassembled WGS sequence"/>
</dbReference>
<dbReference type="InterPro" id="IPR002758">
    <property type="entry name" value="Cation_antiport_E"/>
</dbReference>
<reference evidence="9 11" key="2">
    <citation type="submission" date="2017-09" db="EMBL/GenBank/DDBJ databases">
        <title>Reassesment of A. cryaerophilus.</title>
        <authorList>
            <person name="Perez-Cataluna A."/>
            <person name="Collado L."/>
            <person name="Salgado O."/>
            <person name="Lefinanco V."/>
            <person name="Figueras M.J."/>
        </authorList>
    </citation>
    <scope>NUCLEOTIDE SEQUENCE [LARGE SCALE GENOMIC DNA]</scope>
    <source>
        <strain evidence="9 11">LMG 10229</strain>
    </source>
</reference>
<organism evidence="8 10">
    <name type="scientific">Aliarcobacter cryaerophilus</name>
    <dbReference type="NCBI Taxonomy" id="28198"/>
    <lineage>
        <taxon>Bacteria</taxon>
        <taxon>Pseudomonadati</taxon>
        <taxon>Campylobacterota</taxon>
        <taxon>Epsilonproteobacteria</taxon>
        <taxon>Campylobacterales</taxon>
        <taxon>Arcobacteraceae</taxon>
        <taxon>Aliarcobacter</taxon>
    </lineage>
</organism>
<keyword evidence="6 7" id="KW-0472">Membrane</keyword>
<comment type="caution">
    <text evidence="8">The sequence shown here is derived from an EMBL/GenBank/DDBJ whole genome shotgun (WGS) entry which is preliminary data.</text>
</comment>
<dbReference type="PANTHER" id="PTHR34584:SF1">
    <property type="entry name" value="NA(+)_H(+) ANTIPORTER SUBUNIT E1"/>
    <property type="match status" value="1"/>
</dbReference>
<dbReference type="EMBL" id="LNTC01000006">
    <property type="protein sequence ID" value="OQR42183.1"/>
    <property type="molecule type" value="Genomic_DNA"/>
</dbReference>
<protein>
    <submittedName>
        <fullName evidence="8">Na+/H+ antiporter subunit E</fullName>
    </submittedName>
</protein>
<feature type="transmembrane region" description="Helical" evidence="7">
    <location>
        <begin position="30"/>
        <end position="51"/>
    </location>
</feature>
<dbReference type="EMBL" id="NXGD01000007">
    <property type="protein sequence ID" value="PRN00253.1"/>
    <property type="molecule type" value="Genomic_DNA"/>
</dbReference>
<comment type="similarity">
    <text evidence="2">Belongs to the CPA3 antiporters (TC 2.A.63) subunit E family.</text>
</comment>
<dbReference type="GO" id="GO:0008324">
    <property type="term" value="F:monoatomic cation transmembrane transporter activity"/>
    <property type="evidence" value="ECO:0007669"/>
    <property type="project" value="InterPro"/>
</dbReference>
<evidence type="ECO:0000256" key="1">
    <source>
        <dbReference type="ARBA" id="ARBA00004651"/>
    </source>
</evidence>
<evidence type="ECO:0000256" key="5">
    <source>
        <dbReference type="ARBA" id="ARBA00022989"/>
    </source>
</evidence>
<dbReference type="Proteomes" id="UP000238811">
    <property type="component" value="Unassembled WGS sequence"/>
</dbReference>
<dbReference type="GO" id="GO:0005886">
    <property type="term" value="C:plasma membrane"/>
    <property type="evidence" value="ECO:0007669"/>
    <property type="project" value="UniProtKB-SubCell"/>
</dbReference>
<keyword evidence="4 7" id="KW-0812">Transmembrane</keyword>
<keyword evidence="3" id="KW-1003">Cell membrane</keyword>
<proteinExistence type="inferred from homology"/>
<comment type="subcellular location">
    <subcellularLocation>
        <location evidence="1">Cell membrane</location>
        <topology evidence="1">Multi-pass membrane protein</topology>
    </subcellularLocation>
</comment>
<sequence length="166" mass="18857">MKDTNSFLPHPILSFMLVIIWLLLNNTVAAGHIVLGIVLAILIPWFTSSFWQRRVYIGSFFTLFKFVIIVAYDIIVANLTVARQVMDSNDKLKPKFFNLPLDIKHPLAISTLASTISLTPGTVSCDLSEDKTYLIIHGLVIDDENETIKEIKQRYEAPLMEVFKEC</sequence>
<evidence type="ECO:0000256" key="6">
    <source>
        <dbReference type="ARBA" id="ARBA00023136"/>
    </source>
</evidence>